<dbReference type="GO" id="GO:0005737">
    <property type="term" value="C:cytoplasm"/>
    <property type="evidence" value="ECO:0007669"/>
    <property type="project" value="TreeGrafter"/>
</dbReference>
<evidence type="ECO:0000313" key="2">
    <source>
        <dbReference type="EMBL" id="MDA0161461.1"/>
    </source>
</evidence>
<dbReference type="InterPro" id="IPR016181">
    <property type="entry name" value="Acyl_CoA_acyltransferase"/>
</dbReference>
<gene>
    <name evidence="2" type="ORF">OM076_14385</name>
</gene>
<dbReference type="EMBL" id="JAPDOD010000012">
    <property type="protein sequence ID" value="MDA0161461.1"/>
    <property type="molecule type" value="Genomic_DNA"/>
</dbReference>
<dbReference type="PANTHER" id="PTHR43441:SF11">
    <property type="entry name" value="RIBOSOMAL-PROTEIN-SERINE ACETYLTRANSFERASE"/>
    <property type="match status" value="1"/>
</dbReference>
<dbReference type="Pfam" id="PF13302">
    <property type="entry name" value="Acetyltransf_3"/>
    <property type="match status" value="1"/>
</dbReference>
<dbReference type="GO" id="GO:1990189">
    <property type="term" value="F:protein N-terminal-serine acetyltransferase activity"/>
    <property type="evidence" value="ECO:0007669"/>
    <property type="project" value="TreeGrafter"/>
</dbReference>
<organism evidence="2 3">
    <name type="scientific">Solirubrobacter ginsenosidimutans</name>
    <dbReference type="NCBI Taxonomy" id="490573"/>
    <lineage>
        <taxon>Bacteria</taxon>
        <taxon>Bacillati</taxon>
        <taxon>Actinomycetota</taxon>
        <taxon>Thermoleophilia</taxon>
        <taxon>Solirubrobacterales</taxon>
        <taxon>Solirubrobacteraceae</taxon>
        <taxon>Solirubrobacter</taxon>
    </lineage>
</organism>
<dbReference type="PANTHER" id="PTHR43441">
    <property type="entry name" value="RIBOSOMAL-PROTEIN-SERINE ACETYLTRANSFERASE"/>
    <property type="match status" value="1"/>
</dbReference>
<dbReference type="AlphaFoldDB" id="A0A9X3S2U4"/>
<dbReference type="InterPro" id="IPR000182">
    <property type="entry name" value="GNAT_dom"/>
</dbReference>
<dbReference type="SUPFAM" id="SSF55729">
    <property type="entry name" value="Acyl-CoA N-acyltransferases (Nat)"/>
    <property type="match status" value="1"/>
</dbReference>
<feature type="domain" description="N-acetyltransferase" evidence="1">
    <location>
        <begin position="25"/>
        <end position="189"/>
    </location>
</feature>
<dbReference type="RefSeq" id="WP_270040673.1">
    <property type="nucleotide sequence ID" value="NZ_JAPDOD010000012.1"/>
</dbReference>
<comment type="caution">
    <text evidence="2">The sequence shown here is derived from an EMBL/GenBank/DDBJ whole genome shotgun (WGS) entry which is preliminary data.</text>
</comment>
<evidence type="ECO:0000313" key="3">
    <source>
        <dbReference type="Proteomes" id="UP001149140"/>
    </source>
</evidence>
<reference evidence="2" key="1">
    <citation type="submission" date="2022-10" db="EMBL/GenBank/DDBJ databases">
        <title>The WGS of Solirubrobacter ginsenosidimutans DSM 21036.</title>
        <authorList>
            <person name="Jiang Z."/>
        </authorList>
    </citation>
    <scope>NUCLEOTIDE SEQUENCE</scope>
    <source>
        <strain evidence="2">DSM 21036</strain>
    </source>
</reference>
<keyword evidence="3" id="KW-1185">Reference proteome</keyword>
<accession>A0A9X3S2U4</accession>
<dbReference type="PROSITE" id="PS51186">
    <property type="entry name" value="GNAT"/>
    <property type="match status" value="1"/>
</dbReference>
<dbReference type="GO" id="GO:0008999">
    <property type="term" value="F:protein-N-terminal-alanine acetyltransferase activity"/>
    <property type="evidence" value="ECO:0007669"/>
    <property type="project" value="TreeGrafter"/>
</dbReference>
<dbReference type="Proteomes" id="UP001149140">
    <property type="component" value="Unassembled WGS sequence"/>
</dbReference>
<proteinExistence type="predicted"/>
<sequence>MTSASLASAPPPYESDPLVVRGPRLSLRYAVPGDAAQLFELAADPAVTRFFSWGPYTSIEQPSAYIGSLPARRVAGDLLDFLIVDPVAGPVGVTGLSEVARRDRRATVGSWLGQRWWGAGVNFEAKAMITALAFERLGYDRLTAWANTRNGRSQRALERIGFRREGVLRAWHRHGDAVHDVVIFGMLRTGWEHSALREVDVTVTGTPPPAFVVG</sequence>
<evidence type="ECO:0000259" key="1">
    <source>
        <dbReference type="PROSITE" id="PS51186"/>
    </source>
</evidence>
<dbReference type="InterPro" id="IPR051908">
    <property type="entry name" value="Ribosomal_N-acetyltransferase"/>
</dbReference>
<dbReference type="Gene3D" id="3.40.630.30">
    <property type="match status" value="1"/>
</dbReference>
<name>A0A9X3S2U4_9ACTN</name>
<protein>
    <submittedName>
        <fullName evidence="2">GNAT family N-acetyltransferase</fullName>
    </submittedName>
</protein>